<sequence length="48" mass="5760">MFYSIKNTLKNYLNVNSKNQNFLSNIVVYHNKLKNIPNYKDIIIKIEN</sequence>
<protein>
    <submittedName>
        <fullName evidence="1">Uncharacterized protein</fullName>
    </submittedName>
</protein>
<reference evidence="1" key="1">
    <citation type="journal article" date="2017" name="Science">
        <title>Giant viruses with an expanded complement of translation system components.</title>
        <authorList>
            <person name="Schulz F."/>
            <person name="Yutin N."/>
            <person name="Ivanova N.N."/>
            <person name="Ortega D.R."/>
            <person name="Lee T.K."/>
            <person name="Vierheilig J."/>
            <person name="Daims H."/>
            <person name="Horn M."/>
            <person name="Wagner M."/>
            <person name="Jensen G.J."/>
            <person name="Kyrpides N.C."/>
            <person name="Koonin E.V."/>
            <person name="Woyke T."/>
        </authorList>
    </citation>
    <scope>NUCLEOTIDE SEQUENCE</scope>
    <source>
        <strain evidence="1">CTV1</strain>
    </source>
</reference>
<organism evidence="1">
    <name type="scientific">Catovirus CTV1</name>
    <dbReference type="NCBI Taxonomy" id="1977631"/>
    <lineage>
        <taxon>Viruses</taxon>
        <taxon>Varidnaviria</taxon>
        <taxon>Bamfordvirae</taxon>
        <taxon>Nucleocytoviricota</taxon>
        <taxon>Megaviricetes</taxon>
        <taxon>Imitervirales</taxon>
        <taxon>Mimiviridae</taxon>
        <taxon>Klosneuvirinae</taxon>
        <taxon>Catovirus</taxon>
    </lineage>
</organism>
<gene>
    <name evidence="1" type="ORF">Catovirus_1_191</name>
</gene>
<accession>A0A1V0S8W7</accession>
<proteinExistence type="predicted"/>
<dbReference type="EMBL" id="KY684083">
    <property type="protein sequence ID" value="ARF08141.1"/>
    <property type="molecule type" value="Genomic_DNA"/>
</dbReference>
<evidence type="ECO:0000313" key="1">
    <source>
        <dbReference type="EMBL" id="ARF08141.1"/>
    </source>
</evidence>
<name>A0A1V0S8W7_9VIRU</name>